<evidence type="ECO:0000313" key="1">
    <source>
        <dbReference type="EMBL" id="GAA1692246.1"/>
    </source>
</evidence>
<protein>
    <submittedName>
        <fullName evidence="1">Uncharacterized protein</fullName>
    </submittedName>
</protein>
<comment type="caution">
    <text evidence="1">The sequence shown here is derived from an EMBL/GenBank/DDBJ whole genome shotgun (WGS) entry which is preliminary data.</text>
</comment>
<gene>
    <name evidence="1" type="ORF">GCM10009733_105450</name>
</gene>
<dbReference type="EMBL" id="BAAAMU010000184">
    <property type="protein sequence ID" value="GAA1692246.1"/>
    <property type="molecule type" value="Genomic_DNA"/>
</dbReference>
<evidence type="ECO:0000313" key="2">
    <source>
        <dbReference type="Proteomes" id="UP001500064"/>
    </source>
</evidence>
<sequence>MQENHLPFEFATVLHGGLEILDAKFQVEQLSPYVHATPPFAGCLRCCQDIVAACEHPCHPEDNGG</sequence>
<dbReference type="Proteomes" id="UP001500064">
    <property type="component" value="Unassembled WGS sequence"/>
</dbReference>
<name>A0ABP4TQU3_9ACTN</name>
<organism evidence="1 2">
    <name type="scientific">Nonomuraea maheshkhaliensis</name>
    <dbReference type="NCBI Taxonomy" id="419590"/>
    <lineage>
        <taxon>Bacteria</taxon>
        <taxon>Bacillati</taxon>
        <taxon>Actinomycetota</taxon>
        <taxon>Actinomycetes</taxon>
        <taxon>Streptosporangiales</taxon>
        <taxon>Streptosporangiaceae</taxon>
        <taxon>Nonomuraea</taxon>
    </lineage>
</organism>
<proteinExistence type="predicted"/>
<reference evidence="2" key="1">
    <citation type="journal article" date="2019" name="Int. J. Syst. Evol. Microbiol.">
        <title>The Global Catalogue of Microorganisms (GCM) 10K type strain sequencing project: providing services to taxonomists for standard genome sequencing and annotation.</title>
        <authorList>
            <consortium name="The Broad Institute Genomics Platform"/>
            <consortium name="The Broad Institute Genome Sequencing Center for Infectious Disease"/>
            <person name="Wu L."/>
            <person name="Ma J."/>
        </authorList>
    </citation>
    <scope>NUCLEOTIDE SEQUENCE [LARGE SCALE GENOMIC DNA]</scope>
    <source>
        <strain evidence="2">JCM 13929</strain>
    </source>
</reference>
<keyword evidence="2" id="KW-1185">Reference proteome</keyword>
<accession>A0ABP4TQU3</accession>